<sequence length="111" mass="12134">MDHVCTEYLPPLAEVEVLPAFSPFHSVEPPELELDGFRLRERRDEGLRLAGGTGSEALQGEDDEVFKGQGIVALLGQTGENVAWEEKVVLHEEGDEALGGRETAGETVFEK</sequence>
<dbReference type="Proteomes" id="UP000827549">
    <property type="component" value="Chromosome 7"/>
</dbReference>
<organism evidence="1 2">
    <name type="scientific">Vanrija pseudolonga</name>
    <dbReference type="NCBI Taxonomy" id="143232"/>
    <lineage>
        <taxon>Eukaryota</taxon>
        <taxon>Fungi</taxon>
        <taxon>Dikarya</taxon>
        <taxon>Basidiomycota</taxon>
        <taxon>Agaricomycotina</taxon>
        <taxon>Tremellomycetes</taxon>
        <taxon>Trichosporonales</taxon>
        <taxon>Trichosporonaceae</taxon>
        <taxon>Vanrija</taxon>
    </lineage>
</organism>
<evidence type="ECO:0000313" key="2">
    <source>
        <dbReference type="Proteomes" id="UP000827549"/>
    </source>
</evidence>
<protein>
    <submittedName>
        <fullName evidence="1">Uncharacterized protein</fullName>
    </submittedName>
</protein>
<accession>A0AAF0YHR4</accession>
<proteinExistence type="predicted"/>
<keyword evidence="2" id="KW-1185">Reference proteome</keyword>
<dbReference type="EMBL" id="CP086720">
    <property type="protein sequence ID" value="WOO85399.1"/>
    <property type="molecule type" value="Genomic_DNA"/>
</dbReference>
<dbReference type="GeneID" id="87812063"/>
<name>A0AAF0YHR4_9TREE</name>
<dbReference type="AlphaFoldDB" id="A0AAF0YHR4"/>
<dbReference type="RefSeq" id="XP_062631425.1">
    <property type="nucleotide sequence ID" value="XM_062775442.1"/>
</dbReference>
<evidence type="ECO:0000313" key="1">
    <source>
        <dbReference type="EMBL" id="WOO85399.1"/>
    </source>
</evidence>
<reference evidence="1" key="1">
    <citation type="submission" date="2023-10" db="EMBL/GenBank/DDBJ databases">
        <authorList>
            <person name="Noh H."/>
        </authorList>
    </citation>
    <scope>NUCLEOTIDE SEQUENCE</scope>
    <source>
        <strain evidence="1">DUCC4014</strain>
    </source>
</reference>
<gene>
    <name evidence="1" type="ORF">LOC62_07G008899</name>
</gene>